<evidence type="ECO:0000259" key="1">
    <source>
        <dbReference type="Pfam" id="PF09951"/>
    </source>
</evidence>
<keyword evidence="3" id="KW-1185">Reference proteome</keyword>
<dbReference type="Pfam" id="PF09951">
    <property type="entry name" value="Imm33"/>
    <property type="match status" value="1"/>
</dbReference>
<dbReference type="PANTHER" id="PTHR38743">
    <property type="entry name" value="SIMILAR TO GLYOXYLASE I FAMILY PROTEIN"/>
    <property type="match status" value="1"/>
</dbReference>
<feature type="domain" description="Immunity protein Imm33" evidence="1">
    <location>
        <begin position="25"/>
        <end position="105"/>
    </location>
</feature>
<sequence>MHPSNKKFKLTAAEIVPLVPNRGGCIATDMITVEGLPIMYMYRDEPVNEVDTGWQFFAGIEPDEYVNDHNNAGVYDVNTIANYDPAIIPYLDLPIGTELEREEGTDKFNIIAG</sequence>
<protein>
    <recommendedName>
        <fullName evidence="1">Immunity protein Imm33 domain-containing protein</fullName>
    </recommendedName>
</protein>
<name>A0A327QWB3_9BACT</name>
<dbReference type="EMBL" id="QLLL01000002">
    <property type="protein sequence ID" value="RAJ08235.1"/>
    <property type="molecule type" value="Genomic_DNA"/>
</dbReference>
<dbReference type="AlphaFoldDB" id="A0A327QWB3"/>
<proteinExistence type="predicted"/>
<comment type="caution">
    <text evidence="2">The sequence shown here is derived from an EMBL/GenBank/DDBJ whole genome shotgun (WGS) entry which is preliminary data.</text>
</comment>
<evidence type="ECO:0000313" key="3">
    <source>
        <dbReference type="Proteomes" id="UP000249547"/>
    </source>
</evidence>
<dbReference type="Proteomes" id="UP000249547">
    <property type="component" value="Unassembled WGS sequence"/>
</dbReference>
<reference evidence="2 3" key="1">
    <citation type="submission" date="2018-06" db="EMBL/GenBank/DDBJ databases">
        <title>Genomic Encyclopedia of Archaeal and Bacterial Type Strains, Phase II (KMG-II): from individual species to whole genera.</title>
        <authorList>
            <person name="Goeker M."/>
        </authorList>
    </citation>
    <scope>NUCLEOTIDE SEQUENCE [LARGE SCALE GENOMIC DNA]</scope>
    <source>
        <strain evidence="2 3">DSM 23857</strain>
    </source>
</reference>
<dbReference type="OrthoDB" id="4827574at2"/>
<organism evidence="2 3">
    <name type="scientific">Chitinophaga skermanii</name>
    <dbReference type="NCBI Taxonomy" id="331697"/>
    <lineage>
        <taxon>Bacteria</taxon>
        <taxon>Pseudomonadati</taxon>
        <taxon>Bacteroidota</taxon>
        <taxon>Chitinophagia</taxon>
        <taxon>Chitinophagales</taxon>
        <taxon>Chitinophagaceae</taxon>
        <taxon>Chitinophaga</taxon>
    </lineage>
</organism>
<dbReference type="PANTHER" id="PTHR38743:SF2">
    <property type="entry name" value="DUF2185 DOMAIN-CONTAINING PROTEIN"/>
    <property type="match status" value="1"/>
</dbReference>
<gene>
    <name evidence="2" type="ORF">LX64_00882</name>
</gene>
<accession>A0A327QWB3</accession>
<dbReference type="RefSeq" id="WP_111596402.1">
    <property type="nucleotide sequence ID" value="NZ_QLLL01000002.1"/>
</dbReference>
<evidence type="ECO:0000313" key="2">
    <source>
        <dbReference type="EMBL" id="RAJ08235.1"/>
    </source>
</evidence>
<dbReference type="InterPro" id="IPR018689">
    <property type="entry name" value="Imm33_dom"/>
</dbReference>